<name>A0A8J8NAJ2_HALGN</name>
<proteinExistence type="predicted"/>
<organism evidence="2 3">
    <name type="scientific">Halteria grandinella</name>
    <dbReference type="NCBI Taxonomy" id="5974"/>
    <lineage>
        <taxon>Eukaryota</taxon>
        <taxon>Sar</taxon>
        <taxon>Alveolata</taxon>
        <taxon>Ciliophora</taxon>
        <taxon>Intramacronucleata</taxon>
        <taxon>Spirotrichea</taxon>
        <taxon>Stichotrichia</taxon>
        <taxon>Sporadotrichida</taxon>
        <taxon>Halteriidae</taxon>
        <taxon>Halteria</taxon>
    </lineage>
</organism>
<gene>
    <name evidence="2" type="ORF">FGO68_gene11088</name>
</gene>
<protein>
    <submittedName>
        <fullName evidence="2">Uncharacterized protein</fullName>
    </submittedName>
</protein>
<sequence length="103" mass="11900">MQSRTESICSSALLSKKRCLPYLNIELPRQYLPNTPDYAHMSMPCGRKRQSTRLHPQANYGAQTSIKRSLSQKIQLMLGFLRRESQRAQPRTGFRSYIDPISL</sequence>
<accession>A0A8J8NAJ2</accession>
<dbReference type="AlphaFoldDB" id="A0A8J8NAJ2"/>
<dbReference type="EMBL" id="RRYP01031515">
    <property type="protein sequence ID" value="TNV70945.1"/>
    <property type="molecule type" value="Genomic_DNA"/>
</dbReference>
<keyword evidence="3" id="KW-1185">Reference proteome</keyword>
<evidence type="ECO:0000256" key="1">
    <source>
        <dbReference type="SAM" id="MobiDB-lite"/>
    </source>
</evidence>
<reference evidence="2" key="1">
    <citation type="submission" date="2019-06" db="EMBL/GenBank/DDBJ databases">
        <authorList>
            <person name="Zheng W."/>
        </authorList>
    </citation>
    <scope>NUCLEOTIDE SEQUENCE</scope>
    <source>
        <strain evidence="2">QDHG01</strain>
    </source>
</reference>
<comment type="caution">
    <text evidence="2">The sequence shown here is derived from an EMBL/GenBank/DDBJ whole genome shotgun (WGS) entry which is preliminary data.</text>
</comment>
<evidence type="ECO:0000313" key="3">
    <source>
        <dbReference type="Proteomes" id="UP000785679"/>
    </source>
</evidence>
<feature type="region of interest" description="Disordered" evidence="1">
    <location>
        <begin position="42"/>
        <end position="64"/>
    </location>
</feature>
<dbReference type="Proteomes" id="UP000785679">
    <property type="component" value="Unassembled WGS sequence"/>
</dbReference>
<evidence type="ECO:0000313" key="2">
    <source>
        <dbReference type="EMBL" id="TNV70945.1"/>
    </source>
</evidence>